<dbReference type="Proteomes" id="UP000198606">
    <property type="component" value="Unassembled WGS sequence"/>
</dbReference>
<dbReference type="STRING" id="29435.SAMN05216588_104205"/>
<protein>
    <submittedName>
        <fullName evidence="4">Thioredoxin reductase</fullName>
    </submittedName>
</protein>
<dbReference type="Pfam" id="PF07992">
    <property type="entry name" value="Pyr_redox_2"/>
    <property type="match status" value="1"/>
</dbReference>
<dbReference type="PRINTS" id="PR00368">
    <property type="entry name" value="FADPNR"/>
</dbReference>
<accession>A0A1G8BYW9</accession>
<proteinExistence type="predicted"/>
<evidence type="ECO:0000313" key="4">
    <source>
        <dbReference type="EMBL" id="SDH38253.1"/>
    </source>
</evidence>
<evidence type="ECO:0000313" key="5">
    <source>
        <dbReference type="Proteomes" id="UP000198606"/>
    </source>
</evidence>
<gene>
    <name evidence="4" type="ORF">SAMN05216588_104205</name>
</gene>
<dbReference type="Gene3D" id="3.50.50.60">
    <property type="entry name" value="FAD/NAD(P)-binding domain"/>
    <property type="match status" value="2"/>
</dbReference>
<keyword evidence="2" id="KW-0560">Oxidoreductase</keyword>
<dbReference type="RefSeq" id="WP_084304049.1">
    <property type="nucleotide sequence ID" value="NZ_FNDG01000004.1"/>
</dbReference>
<dbReference type="GO" id="GO:0016491">
    <property type="term" value="F:oxidoreductase activity"/>
    <property type="evidence" value="ECO:0007669"/>
    <property type="project" value="UniProtKB-KW"/>
</dbReference>
<organism evidence="4 5">
    <name type="scientific">Phytopseudomonas flavescens</name>
    <dbReference type="NCBI Taxonomy" id="29435"/>
    <lineage>
        <taxon>Bacteria</taxon>
        <taxon>Pseudomonadati</taxon>
        <taxon>Pseudomonadota</taxon>
        <taxon>Gammaproteobacteria</taxon>
        <taxon>Pseudomonadales</taxon>
        <taxon>Pseudomonadaceae</taxon>
        <taxon>Phytopseudomonas</taxon>
    </lineage>
</organism>
<dbReference type="EMBL" id="FNDG01000004">
    <property type="protein sequence ID" value="SDH38253.1"/>
    <property type="molecule type" value="Genomic_DNA"/>
</dbReference>
<evidence type="ECO:0000256" key="2">
    <source>
        <dbReference type="ARBA" id="ARBA00023002"/>
    </source>
</evidence>
<dbReference type="InterPro" id="IPR023753">
    <property type="entry name" value="FAD/NAD-binding_dom"/>
</dbReference>
<evidence type="ECO:0000256" key="1">
    <source>
        <dbReference type="ARBA" id="ARBA00022630"/>
    </source>
</evidence>
<dbReference type="InterPro" id="IPR050097">
    <property type="entry name" value="Ferredoxin-NADP_redctase_2"/>
</dbReference>
<name>A0A1G8BYW9_9GAMM</name>
<keyword evidence="1" id="KW-0285">Flavoprotein</keyword>
<evidence type="ECO:0000259" key="3">
    <source>
        <dbReference type="Pfam" id="PF07992"/>
    </source>
</evidence>
<dbReference type="InterPro" id="IPR036188">
    <property type="entry name" value="FAD/NAD-bd_sf"/>
</dbReference>
<dbReference type="PANTHER" id="PTHR48105">
    <property type="entry name" value="THIOREDOXIN REDUCTASE 1-RELATED-RELATED"/>
    <property type="match status" value="1"/>
</dbReference>
<reference evidence="4 5" key="1">
    <citation type="submission" date="2016-10" db="EMBL/GenBank/DDBJ databases">
        <authorList>
            <person name="de Groot N.N."/>
        </authorList>
    </citation>
    <scope>NUCLEOTIDE SEQUENCE [LARGE SCALE GENOMIC DNA]</scope>
    <source>
        <strain evidence="4 5">LMG 18387</strain>
    </source>
</reference>
<dbReference type="PRINTS" id="PR00469">
    <property type="entry name" value="PNDRDTASEII"/>
</dbReference>
<feature type="domain" description="FAD/NAD(P)-binding" evidence="3">
    <location>
        <begin position="3"/>
        <end position="273"/>
    </location>
</feature>
<dbReference type="SUPFAM" id="SSF51905">
    <property type="entry name" value="FAD/NAD(P)-binding domain"/>
    <property type="match status" value="1"/>
</dbReference>
<sequence>MSHDVIIVGGSYAGMSAGLQLVRARRRVLVIDAGKRRNRFAEHSHGFLGQDGRPPADIAADARAEFMDYPTADWLSDSATSVQREGEGFVVGVRSGVQLQARRLILAGGVRDELPAIPGLAERWGRSIFHCPYCHGYELDQGRIGVLAASELSMHHALMLPDWGPTTLFSNEAFVPSAEQVAQLANRGVVVEPEAVRAISGERANVHLRDGREIALAGLFVLTRTHLDSPLVDQLGCRLMAGHTGSYIQVSDIQETSVPGVFACGDAALPAGSVALAVGFGARAGTAAHASLMLGDR</sequence>
<dbReference type="AlphaFoldDB" id="A0A1G8BYW9"/>